<dbReference type="PANTHER" id="PTHR12992:SF11">
    <property type="entry name" value="MITOCHONDRIAL COENZYME A DIPHOSPHATASE NUDT8"/>
    <property type="match status" value="1"/>
</dbReference>
<evidence type="ECO:0000256" key="2">
    <source>
        <dbReference type="ARBA" id="ARBA00001946"/>
    </source>
</evidence>
<evidence type="ECO:0000313" key="11">
    <source>
        <dbReference type="Proteomes" id="UP000396862"/>
    </source>
</evidence>
<feature type="domain" description="Nudix hydrolase" evidence="7">
    <location>
        <begin position="34"/>
        <end position="178"/>
    </location>
</feature>
<accession>A0A2P8C989</accession>
<dbReference type="Proteomes" id="UP000396862">
    <property type="component" value="Unassembled WGS sequence"/>
</dbReference>
<sequence>MTDFYQIQSYLRFALSHSLPGEKAHRLLLPVGRKLKPVTSDLSVNQSGVLLTLFPDNKELYTCFIRRPETMKNHAGQISFPGGRQEEQDPDLIATALRESQEEVGVIPSNIDILGRLSPLYVPVSNFFISPVVGWSDSKPDFQINHTEVDDLILVPVNELLAPNAIQTTQIETRNGAREVPCFHFNGHIIWGATAMIFSEFREVLKQMPVRTP</sequence>
<evidence type="ECO:0000256" key="4">
    <source>
        <dbReference type="ARBA" id="ARBA00022801"/>
    </source>
</evidence>
<keyword evidence="11" id="KW-1185">Reference proteome</keyword>
<gene>
    <name evidence="9" type="ORF">CLV93_109136</name>
    <name evidence="8" type="ORF">JCM18694_12490</name>
</gene>
<keyword evidence="4" id="KW-0378">Hydrolase</keyword>
<dbReference type="CDD" id="cd03426">
    <property type="entry name" value="NUDIX_CoAse_Nudt7"/>
    <property type="match status" value="1"/>
</dbReference>
<dbReference type="InterPro" id="IPR045121">
    <property type="entry name" value="CoAse"/>
</dbReference>
<comment type="caution">
    <text evidence="9">The sequence shown here is derived from an EMBL/GenBank/DDBJ whole genome shotgun (WGS) entry which is preliminary data.</text>
</comment>
<evidence type="ECO:0000313" key="9">
    <source>
        <dbReference type="EMBL" id="PSK81530.1"/>
    </source>
</evidence>
<dbReference type="Gene3D" id="3.90.79.10">
    <property type="entry name" value="Nucleoside Triphosphate Pyrophosphohydrolase"/>
    <property type="match status" value="1"/>
</dbReference>
<evidence type="ECO:0000313" key="10">
    <source>
        <dbReference type="Proteomes" id="UP000240621"/>
    </source>
</evidence>
<dbReference type="OrthoDB" id="9802805at2"/>
<dbReference type="RefSeq" id="WP_106543203.1">
    <property type="nucleotide sequence ID" value="NZ_BLAU01000001.1"/>
</dbReference>
<keyword evidence="6" id="KW-0464">Manganese</keyword>
<dbReference type="EMBL" id="PYGC01000009">
    <property type="protein sequence ID" value="PSK81530.1"/>
    <property type="molecule type" value="Genomic_DNA"/>
</dbReference>
<evidence type="ECO:0000256" key="1">
    <source>
        <dbReference type="ARBA" id="ARBA00001936"/>
    </source>
</evidence>
<evidence type="ECO:0000313" key="8">
    <source>
        <dbReference type="EMBL" id="GET21003.1"/>
    </source>
</evidence>
<evidence type="ECO:0000256" key="5">
    <source>
        <dbReference type="ARBA" id="ARBA00022842"/>
    </source>
</evidence>
<keyword evidence="5" id="KW-0460">Magnesium</keyword>
<reference evidence="9 10" key="1">
    <citation type="submission" date="2018-03" db="EMBL/GenBank/DDBJ databases">
        <title>Genomic Encyclopedia of Archaeal and Bacterial Type Strains, Phase II (KMG-II): from individual species to whole genera.</title>
        <authorList>
            <person name="Goeker M."/>
        </authorList>
    </citation>
    <scope>NUCLEOTIDE SEQUENCE [LARGE SCALE GENOMIC DNA]</scope>
    <source>
        <strain evidence="9 10">DSM 27267</strain>
    </source>
</reference>
<comment type="cofactor">
    <cofactor evidence="2">
        <name>Mg(2+)</name>
        <dbReference type="ChEBI" id="CHEBI:18420"/>
    </cofactor>
</comment>
<dbReference type="EMBL" id="BLAU01000001">
    <property type="protein sequence ID" value="GET21003.1"/>
    <property type="molecule type" value="Genomic_DNA"/>
</dbReference>
<organism evidence="9 10">
    <name type="scientific">Prolixibacter denitrificans</name>
    <dbReference type="NCBI Taxonomy" id="1541063"/>
    <lineage>
        <taxon>Bacteria</taxon>
        <taxon>Pseudomonadati</taxon>
        <taxon>Bacteroidota</taxon>
        <taxon>Bacteroidia</taxon>
        <taxon>Marinilabiliales</taxon>
        <taxon>Prolixibacteraceae</taxon>
        <taxon>Prolixibacter</taxon>
    </lineage>
</organism>
<dbReference type="Pfam" id="PF00293">
    <property type="entry name" value="NUDIX"/>
    <property type="match status" value="1"/>
</dbReference>
<evidence type="ECO:0000259" key="7">
    <source>
        <dbReference type="PROSITE" id="PS51462"/>
    </source>
</evidence>
<dbReference type="PANTHER" id="PTHR12992">
    <property type="entry name" value="NUDIX HYDROLASE"/>
    <property type="match status" value="1"/>
</dbReference>
<comment type="cofactor">
    <cofactor evidence="1">
        <name>Mn(2+)</name>
        <dbReference type="ChEBI" id="CHEBI:29035"/>
    </cofactor>
</comment>
<dbReference type="GO" id="GO:0010945">
    <property type="term" value="F:coenzyme A diphosphatase activity"/>
    <property type="evidence" value="ECO:0007669"/>
    <property type="project" value="InterPro"/>
</dbReference>
<dbReference type="Proteomes" id="UP000240621">
    <property type="component" value="Unassembled WGS sequence"/>
</dbReference>
<dbReference type="AlphaFoldDB" id="A0A2P8C989"/>
<proteinExistence type="predicted"/>
<dbReference type="InterPro" id="IPR000086">
    <property type="entry name" value="NUDIX_hydrolase_dom"/>
</dbReference>
<evidence type="ECO:0000256" key="3">
    <source>
        <dbReference type="ARBA" id="ARBA00022723"/>
    </source>
</evidence>
<dbReference type="SUPFAM" id="SSF55811">
    <property type="entry name" value="Nudix"/>
    <property type="match status" value="1"/>
</dbReference>
<dbReference type="InterPro" id="IPR015797">
    <property type="entry name" value="NUDIX_hydrolase-like_dom_sf"/>
</dbReference>
<dbReference type="GO" id="GO:0046872">
    <property type="term" value="F:metal ion binding"/>
    <property type="evidence" value="ECO:0007669"/>
    <property type="project" value="UniProtKB-KW"/>
</dbReference>
<protein>
    <submittedName>
        <fullName evidence="8">Coenzyme A pyrophosphatase</fullName>
    </submittedName>
    <submittedName>
        <fullName evidence="9">NUDIX domain-containing protein</fullName>
    </submittedName>
</protein>
<dbReference type="PROSITE" id="PS51462">
    <property type="entry name" value="NUDIX"/>
    <property type="match status" value="1"/>
</dbReference>
<keyword evidence="3" id="KW-0479">Metal-binding</keyword>
<name>A0A2P8C989_9BACT</name>
<evidence type="ECO:0000256" key="6">
    <source>
        <dbReference type="ARBA" id="ARBA00023211"/>
    </source>
</evidence>
<reference evidence="8 11" key="2">
    <citation type="submission" date="2019-10" db="EMBL/GenBank/DDBJ databases">
        <title>Prolixibacter strains distinguished by the presence of nitrate reductase genes were adept at nitrate-dependent anaerobic corrosion of metallic iron and carbon steel.</title>
        <authorList>
            <person name="Iino T."/>
            <person name="Shono N."/>
            <person name="Ito K."/>
            <person name="Nakamura R."/>
            <person name="Sueoka K."/>
            <person name="Harayama S."/>
            <person name="Ohkuma M."/>
        </authorList>
    </citation>
    <scope>NUCLEOTIDE SEQUENCE [LARGE SCALE GENOMIC DNA]</scope>
    <source>
        <strain evidence="8 11">MIC1-1</strain>
    </source>
</reference>